<evidence type="ECO:0000256" key="5">
    <source>
        <dbReference type="ARBA" id="ARBA00013244"/>
    </source>
</evidence>
<protein>
    <recommendedName>
        <fullName evidence="5">diacylglycerol O-acyltransferase</fullName>
        <ecNumber evidence="5">2.3.1.20</ecNumber>
    </recommendedName>
</protein>
<evidence type="ECO:0000256" key="8">
    <source>
        <dbReference type="ARBA" id="ARBA00022692"/>
    </source>
</evidence>
<organism evidence="16 17">
    <name type="scientific">Mycoemilia scoparia</name>
    <dbReference type="NCBI Taxonomy" id="417184"/>
    <lineage>
        <taxon>Eukaryota</taxon>
        <taxon>Fungi</taxon>
        <taxon>Fungi incertae sedis</taxon>
        <taxon>Zoopagomycota</taxon>
        <taxon>Kickxellomycotina</taxon>
        <taxon>Kickxellomycetes</taxon>
        <taxon>Kickxellales</taxon>
        <taxon>Kickxellaceae</taxon>
        <taxon>Mycoemilia</taxon>
    </lineage>
</organism>
<comment type="catalytic activity">
    <reaction evidence="15">
        <text>an acyl-CoA + a 1,2-diacyl-sn-glycerol = a triacyl-sn-glycerol + CoA</text>
        <dbReference type="Rhea" id="RHEA:10868"/>
        <dbReference type="ChEBI" id="CHEBI:17815"/>
        <dbReference type="ChEBI" id="CHEBI:57287"/>
        <dbReference type="ChEBI" id="CHEBI:58342"/>
        <dbReference type="ChEBI" id="CHEBI:64615"/>
        <dbReference type="EC" id="2.3.1.20"/>
    </reaction>
</comment>
<evidence type="ECO:0000313" key="17">
    <source>
        <dbReference type="Proteomes" id="UP001150538"/>
    </source>
</evidence>
<keyword evidence="6" id="KW-0444">Lipid biosynthesis</keyword>
<dbReference type="OrthoDB" id="264532at2759"/>
<evidence type="ECO:0000256" key="11">
    <source>
        <dbReference type="ARBA" id="ARBA00022989"/>
    </source>
</evidence>
<sequence length="165" mass="18297">MALYTAFKIFDPRVESGKSYLHKPLLNLKFWEYLVSYFPCTIDFEETLDSGSQYVFGYHPHGILSYGAQLIGGCGKLKMREKCNDIDIRPVALPIALRVPIFGDYLLALGTISCSRTSIRNALKERASVAIVVGGAQESLHGEPGKPELILDKRKGFVREAIMAG</sequence>
<reference evidence="16" key="1">
    <citation type="submission" date="2022-07" db="EMBL/GenBank/DDBJ databases">
        <title>Phylogenomic reconstructions and comparative analyses of Kickxellomycotina fungi.</title>
        <authorList>
            <person name="Reynolds N.K."/>
            <person name="Stajich J.E."/>
            <person name="Barry K."/>
            <person name="Grigoriev I.V."/>
            <person name="Crous P."/>
            <person name="Smith M.E."/>
        </authorList>
    </citation>
    <scope>NUCLEOTIDE SEQUENCE</scope>
    <source>
        <strain evidence="16">NBRC 100468</strain>
    </source>
</reference>
<comment type="pathway">
    <text evidence="3">Lipid metabolism.</text>
</comment>
<evidence type="ECO:0000256" key="7">
    <source>
        <dbReference type="ARBA" id="ARBA00022679"/>
    </source>
</evidence>
<proteinExistence type="inferred from homology"/>
<name>A0A9W8DRY4_9FUNG</name>
<evidence type="ECO:0000313" key="16">
    <source>
        <dbReference type="EMBL" id="KAJ1922254.1"/>
    </source>
</evidence>
<dbReference type="EC" id="2.3.1.20" evidence="5"/>
<dbReference type="GO" id="GO:0005789">
    <property type="term" value="C:endoplasmic reticulum membrane"/>
    <property type="evidence" value="ECO:0007669"/>
    <property type="project" value="UniProtKB-SubCell"/>
</dbReference>
<evidence type="ECO:0000256" key="3">
    <source>
        <dbReference type="ARBA" id="ARBA00005189"/>
    </source>
</evidence>
<evidence type="ECO:0000256" key="9">
    <source>
        <dbReference type="ARBA" id="ARBA00022798"/>
    </source>
</evidence>
<keyword evidence="10" id="KW-0256">Endoplasmic reticulum</keyword>
<gene>
    <name evidence="16" type="primary">DGA1</name>
    <name evidence="16" type="ORF">H4219_000116</name>
</gene>
<dbReference type="GO" id="GO:0004144">
    <property type="term" value="F:diacylglycerol O-acyltransferase activity"/>
    <property type="evidence" value="ECO:0007669"/>
    <property type="project" value="UniProtKB-EC"/>
</dbReference>
<keyword evidence="13" id="KW-0472">Membrane</keyword>
<evidence type="ECO:0000256" key="14">
    <source>
        <dbReference type="ARBA" id="ARBA00023315"/>
    </source>
</evidence>
<evidence type="ECO:0000256" key="13">
    <source>
        <dbReference type="ARBA" id="ARBA00023136"/>
    </source>
</evidence>
<dbReference type="GO" id="GO:0006071">
    <property type="term" value="P:glycerol metabolic process"/>
    <property type="evidence" value="ECO:0007669"/>
    <property type="project" value="UniProtKB-KW"/>
</dbReference>
<evidence type="ECO:0000256" key="10">
    <source>
        <dbReference type="ARBA" id="ARBA00022824"/>
    </source>
</evidence>
<keyword evidence="14 16" id="KW-0012">Acyltransferase</keyword>
<keyword evidence="11" id="KW-1133">Transmembrane helix</keyword>
<evidence type="ECO:0000256" key="15">
    <source>
        <dbReference type="ARBA" id="ARBA00048109"/>
    </source>
</evidence>
<accession>A0A9W8DRY4</accession>
<dbReference type="Pfam" id="PF03982">
    <property type="entry name" value="DAGAT"/>
    <property type="match status" value="1"/>
</dbReference>
<dbReference type="Proteomes" id="UP001150538">
    <property type="component" value="Unassembled WGS sequence"/>
</dbReference>
<evidence type="ECO:0000256" key="12">
    <source>
        <dbReference type="ARBA" id="ARBA00023098"/>
    </source>
</evidence>
<keyword evidence="9" id="KW-0319">Glycerol metabolism</keyword>
<dbReference type="EMBL" id="JANBPU010000001">
    <property type="protein sequence ID" value="KAJ1922254.1"/>
    <property type="molecule type" value="Genomic_DNA"/>
</dbReference>
<evidence type="ECO:0000256" key="2">
    <source>
        <dbReference type="ARBA" id="ARBA00004771"/>
    </source>
</evidence>
<dbReference type="PANTHER" id="PTHR12317:SF0">
    <property type="entry name" value="ACYLTRANSFERASE"/>
    <property type="match status" value="1"/>
</dbReference>
<evidence type="ECO:0000256" key="1">
    <source>
        <dbReference type="ARBA" id="ARBA00004477"/>
    </source>
</evidence>
<keyword evidence="7 16" id="KW-0808">Transferase</keyword>
<comment type="caution">
    <text evidence="16">The sequence shown here is derived from an EMBL/GenBank/DDBJ whole genome shotgun (WGS) entry which is preliminary data.</text>
</comment>
<dbReference type="AlphaFoldDB" id="A0A9W8DRY4"/>
<dbReference type="PANTHER" id="PTHR12317">
    <property type="entry name" value="DIACYLGLYCEROL O-ACYLTRANSFERASE"/>
    <property type="match status" value="1"/>
</dbReference>
<comment type="subcellular location">
    <subcellularLocation>
        <location evidence="1">Endoplasmic reticulum membrane</location>
        <topology evidence="1">Multi-pass membrane protein</topology>
    </subcellularLocation>
</comment>
<comment type="similarity">
    <text evidence="4">Belongs to the diacylglycerol acyltransferase family.</text>
</comment>
<keyword evidence="17" id="KW-1185">Reference proteome</keyword>
<comment type="pathway">
    <text evidence="2">Glycerolipid metabolism; triacylglycerol biosynthesis.</text>
</comment>
<dbReference type="InterPro" id="IPR007130">
    <property type="entry name" value="DAGAT"/>
</dbReference>
<dbReference type="GO" id="GO:0019432">
    <property type="term" value="P:triglyceride biosynthetic process"/>
    <property type="evidence" value="ECO:0007669"/>
    <property type="project" value="TreeGrafter"/>
</dbReference>
<keyword evidence="12" id="KW-0443">Lipid metabolism</keyword>
<evidence type="ECO:0000256" key="4">
    <source>
        <dbReference type="ARBA" id="ARBA00005420"/>
    </source>
</evidence>
<keyword evidence="8" id="KW-0812">Transmembrane</keyword>
<evidence type="ECO:0000256" key="6">
    <source>
        <dbReference type="ARBA" id="ARBA00022516"/>
    </source>
</evidence>